<dbReference type="HAMAP" id="MF_02124">
    <property type="entry name" value="GlgE"/>
    <property type="match status" value="1"/>
</dbReference>
<dbReference type="CDD" id="cd11344">
    <property type="entry name" value="AmyAc_GlgE_like"/>
    <property type="match status" value="1"/>
</dbReference>
<dbReference type="Proteomes" id="UP000494272">
    <property type="component" value="Unassembled WGS sequence"/>
</dbReference>
<gene>
    <name evidence="6 9" type="primary">glgE</name>
    <name evidence="9" type="ORF">LMG26841_00445</name>
</gene>
<evidence type="ECO:0000256" key="3">
    <source>
        <dbReference type="ARBA" id="ARBA00022679"/>
    </source>
</evidence>
<keyword evidence="3 6" id="KW-0808">Transferase</keyword>
<feature type="site" description="Transition state stabilizer" evidence="6">
    <location>
        <position position="877"/>
    </location>
</feature>
<proteinExistence type="inferred from homology"/>
<evidence type="ECO:0000313" key="9">
    <source>
        <dbReference type="EMBL" id="CAB3820739.1"/>
    </source>
</evidence>
<feature type="binding site" evidence="6">
    <location>
        <position position="714"/>
    </location>
    <ligand>
        <name>alpha-maltose 1-phosphate</name>
        <dbReference type="ChEBI" id="CHEBI:63576"/>
    </ligand>
</feature>
<dbReference type="Pfam" id="PF21702">
    <property type="entry name" value="GLGE_C"/>
    <property type="match status" value="1"/>
</dbReference>
<dbReference type="InterPro" id="IPR013780">
    <property type="entry name" value="Glyco_hydro_b"/>
</dbReference>
<evidence type="ECO:0000256" key="7">
    <source>
        <dbReference type="SAM" id="MobiDB-lite"/>
    </source>
</evidence>
<feature type="binding site" evidence="6">
    <location>
        <position position="654"/>
    </location>
    <ligand>
        <name>alpha-maltose 1-phosphate</name>
        <dbReference type="ChEBI" id="CHEBI:63576"/>
    </ligand>
</feature>
<dbReference type="InterPro" id="IPR026585">
    <property type="entry name" value="GlgE"/>
</dbReference>
<dbReference type="GO" id="GO:0016758">
    <property type="term" value="F:hexosyltransferase activity"/>
    <property type="evidence" value="ECO:0007669"/>
    <property type="project" value="UniProtKB-UniRule"/>
</dbReference>
<dbReference type="SMART" id="SM00642">
    <property type="entry name" value="Aamy"/>
    <property type="match status" value="1"/>
</dbReference>
<keyword evidence="2 6" id="KW-0328">Glycosyltransferase</keyword>
<evidence type="ECO:0000256" key="6">
    <source>
        <dbReference type="HAMAP-Rule" id="MF_02124"/>
    </source>
</evidence>
<dbReference type="InterPro" id="IPR049171">
    <property type="entry name" value="GLGE_C"/>
</dbReference>
<evidence type="ECO:0000313" key="10">
    <source>
        <dbReference type="Proteomes" id="UP000494272"/>
    </source>
</evidence>
<dbReference type="EC" id="2.4.99.16" evidence="6"/>
<reference evidence="9 10" key="1">
    <citation type="submission" date="2020-04" db="EMBL/GenBank/DDBJ databases">
        <authorList>
            <person name="De Canck E."/>
        </authorList>
    </citation>
    <scope>NUCLEOTIDE SEQUENCE [LARGE SCALE GENOMIC DNA]</scope>
    <source>
        <strain evidence="9 10">LMG 26841</strain>
    </source>
</reference>
<dbReference type="PANTHER" id="PTHR47786">
    <property type="entry name" value="ALPHA-1,4-GLUCAN:MALTOSE-1-PHOSPHATE MALTOSYLTRANSFERASE"/>
    <property type="match status" value="1"/>
</dbReference>
<dbReference type="GO" id="GO:0030979">
    <property type="term" value="P:alpha-glucan biosynthetic process"/>
    <property type="evidence" value="ECO:0007669"/>
    <property type="project" value="UniProtKB-UniRule"/>
</dbReference>
<feature type="binding site" evidence="6">
    <location>
        <position position="749"/>
    </location>
    <ligand>
        <name>alpha-maltose 1-phosphate</name>
        <dbReference type="ChEBI" id="CHEBI:63576"/>
    </ligand>
</feature>
<dbReference type="InterPro" id="IPR017853">
    <property type="entry name" value="GH"/>
</dbReference>
<dbReference type="InterPro" id="IPR013783">
    <property type="entry name" value="Ig-like_fold"/>
</dbReference>
<comment type="similarity">
    <text evidence="6">Belongs to the glycosyl hydrolase 13 family. GlgE subfamily.</text>
</comment>
<protein>
    <recommendedName>
        <fullName evidence="6">Alpha-1,4-glucan:maltose-1-phosphate maltosyltransferase</fullName>
        <shortName evidence="6">GMPMT</shortName>
        <ecNumber evidence="6">2.4.99.16</ecNumber>
    </recommendedName>
    <alternativeName>
        <fullName evidence="6">(1-&gt;4)-alpha-D-glucan:maltose-1-phosphate alpha-D-maltosyltransferase</fullName>
    </alternativeName>
</protein>
<evidence type="ECO:0000256" key="4">
    <source>
        <dbReference type="ARBA" id="ARBA00023277"/>
    </source>
</evidence>
<dbReference type="EMBL" id="CADIKW010000001">
    <property type="protein sequence ID" value="CAB3820739.1"/>
    <property type="molecule type" value="Genomic_DNA"/>
</dbReference>
<feature type="domain" description="Glycosyl hydrolase family 13 catalytic" evidence="8">
    <location>
        <begin position="602"/>
        <end position="955"/>
    </location>
</feature>
<feature type="region of interest" description="Disordered" evidence="7">
    <location>
        <begin position="651"/>
        <end position="673"/>
    </location>
</feature>
<name>A0A6S7DMK0_9BURK</name>
<dbReference type="SUPFAM" id="SSF51445">
    <property type="entry name" value="(Trans)glycosidases"/>
    <property type="match status" value="1"/>
</dbReference>
<feature type="binding site" evidence="6">
    <location>
        <position position="791"/>
    </location>
    <ligand>
        <name>alpha-maltose 1-phosphate</name>
        <dbReference type="ChEBI" id="CHEBI:63576"/>
    </ligand>
</feature>
<feature type="binding site" evidence="6">
    <location>
        <begin position="930"/>
        <end position="931"/>
    </location>
    <ligand>
        <name>alpha-maltose 1-phosphate</name>
        <dbReference type="ChEBI" id="CHEBI:63576"/>
    </ligand>
</feature>
<feature type="active site" description="Proton donor" evidence="6">
    <location>
        <position position="819"/>
    </location>
</feature>
<dbReference type="GO" id="GO:0004553">
    <property type="term" value="F:hydrolase activity, hydrolyzing O-glycosyl compounds"/>
    <property type="evidence" value="ECO:0007669"/>
    <property type="project" value="InterPro"/>
</dbReference>
<dbReference type="GeneID" id="94353991"/>
<dbReference type="Pfam" id="PF00128">
    <property type="entry name" value="Alpha-amylase"/>
    <property type="match status" value="1"/>
</dbReference>
<evidence type="ECO:0000256" key="1">
    <source>
        <dbReference type="ARBA" id="ARBA00011738"/>
    </source>
</evidence>
<sequence>MAKPHALPDNAGLPRIHYARAGLPPASDDGAREQWLASVRRAGFTAVLAPVPWLCPPGARTLAPVDADHAAADGGVEPLATRLARDARSAADHGLTLLLRLELQRVAREARDTTAPAAWYRDPVDAPARDPRLPVTEHGVRQLRDGPPAGFVAAWAERLRRWTRAGVGGYVVHVPPVLDAQAWRTLFAPSREADGELRALAWTPGLAPAALAGLHDAGFDGVFSSLPWWDYRAPWLAEEYDRLRAIAPIIAPACALDAPPAGAAAPRADPRRAWTAALSGCGWLADDIGEAGGAPQVNAWLRQAHATAPPRIVVGRDGGATLVLRETAAEGADLLALNPDDQAPARLDRDLAAGLLPPGELSPQDGAPADGILAPAGHARYLLSPAPPICAAPRMAAPARAEGAQARIAIEQVAPAVDGGGFPVKCSVHEQIEVRADIFMDGHDQLAAELRWRADDEPGWRSVPMVPAGNDRWQAAFRPSRIGPHTFQIVAWYDSWATFQHEFEVKHAAGASLRLEREEGLQLLREADQRASMGGASGAGLLKRAIKTCAARREGDEPDAEQIALLLSPALAQAMRGLDSHPFESLSAPHPIWVDRPRAVHAAWYELFPRSQATEAGRHGTFDDVIARLPDIREMGFDVLYLPPIHPIGRSNRKGRNNSLQAGPDDVGSPYAIGSAAGGHDAIEPQLGTLEDFLRLVHAARAHGLEMALDFAIQCSPDHPWLAQHPDWFSWRPDGSLRYAENPPKKYQDIVNVSFYGPAPKRARKLGLWRALRDIVLFWAEQGVRTFRVDNPHTKPLPFWQWLIAEIHARHPDVLFLSEAFTRPKMMYRLAKVGFTQSYTYFTWRNDKAELEDYLREISQPPAADFFRPHFFVNTPDINPLFLQTSGRPGFLIRAALAALGSGLWGVYSGFELCEAAPVPGKEEYLDSEKYELRPRDWRQPGNIRADIARLNQLRRANPALQSHRGLTLAASGNARVIAFAKATPGQGNVILAAISLDPFHAQTARIEPPYALFCPPWAAEMVAEDLLAERRETWRGGAREVALSPEQPYRIWRLSRHG</sequence>
<dbReference type="Gene3D" id="3.20.20.80">
    <property type="entry name" value="Glycosidases"/>
    <property type="match status" value="2"/>
</dbReference>
<dbReference type="Gene3D" id="2.60.40.10">
    <property type="entry name" value="Immunoglobulins"/>
    <property type="match status" value="1"/>
</dbReference>
<comment type="catalytic activity">
    <reaction evidence="5 6">
        <text>alpha-maltose 1-phosphate + [(1-&gt;4)-alpha-D-glucosyl](n) = [(1-&gt;4)-alpha-D-glucosyl](n+2) + phosphate</text>
        <dbReference type="Rhea" id="RHEA:42692"/>
        <dbReference type="Rhea" id="RHEA-COMP:9584"/>
        <dbReference type="Rhea" id="RHEA-COMP:10183"/>
        <dbReference type="ChEBI" id="CHEBI:15444"/>
        <dbReference type="ChEBI" id="CHEBI:43474"/>
        <dbReference type="ChEBI" id="CHEBI:63576"/>
        <dbReference type="EC" id="2.4.99.16"/>
    </reaction>
</comment>
<dbReference type="InterPro" id="IPR021828">
    <property type="entry name" value="GlgE_dom_N/S"/>
</dbReference>
<dbReference type="InterPro" id="IPR006047">
    <property type="entry name" value="GH13_cat_dom"/>
</dbReference>
<dbReference type="Pfam" id="PF11896">
    <property type="entry name" value="GlgE_dom_N_S"/>
    <property type="match status" value="1"/>
</dbReference>
<evidence type="ECO:0000256" key="5">
    <source>
        <dbReference type="ARBA" id="ARBA00048735"/>
    </source>
</evidence>
<feature type="active site" description="Nucleophile" evidence="6">
    <location>
        <position position="790"/>
    </location>
</feature>
<keyword evidence="4 6" id="KW-0119">Carbohydrate metabolism</keyword>
<dbReference type="PANTHER" id="PTHR47786:SF2">
    <property type="entry name" value="GLYCOSYL HYDROLASE FAMILY 13 CATALYTIC DOMAIN-CONTAINING PROTEIN"/>
    <property type="match status" value="1"/>
</dbReference>
<dbReference type="AlphaFoldDB" id="A0A6S7DMK0"/>
<dbReference type="Gene3D" id="1.20.58.80">
    <property type="entry name" value="Phosphotransferase system, lactose/cellobiose-type IIA subunit"/>
    <property type="match status" value="1"/>
</dbReference>
<evidence type="ECO:0000259" key="8">
    <source>
        <dbReference type="SMART" id="SM00642"/>
    </source>
</evidence>
<dbReference type="RefSeq" id="WP_175166672.1">
    <property type="nucleotide sequence ID" value="NZ_CADIKW010000001.1"/>
</dbReference>
<comment type="function">
    <text evidence="6">Maltosyltransferase that uses maltose 1-phosphate (M1P) as the sugar donor to elongate linear or branched alpha-(1-&gt;4)-glucans. Is involved in a branched alpha-glucan biosynthetic pathway from trehalose, together with TreS, Mak and GlgB.</text>
</comment>
<keyword evidence="10" id="KW-1185">Reference proteome</keyword>
<accession>A0A6S7DMK0</accession>
<organism evidence="9 10">
    <name type="scientific">Achromobacter dolens</name>
    <dbReference type="NCBI Taxonomy" id="1287738"/>
    <lineage>
        <taxon>Bacteria</taxon>
        <taxon>Pseudomonadati</taxon>
        <taxon>Pseudomonadota</taxon>
        <taxon>Betaproteobacteria</taxon>
        <taxon>Burkholderiales</taxon>
        <taxon>Alcaligenaceae</taxon>
        <taxon>Achromobacter</taxon>
    </lineage>
</organism>
<evidence type="ECO:0000256" key="2">
    <source>
        <dbReference type="ARBA" id="ARBA00022676"/>
    </source>
</evidence>
<comment type="subunit">
    <text evidence="1 6">Homodimer.</text>
</comment>
<dbReference type="Gene3D" id="2.60.40.1180">
    <property type="entry name" value="Golgi alpha-mannosidase II"/>
    <property type="match status" value="1"/>
</dbReference>